<evidence type="ECO:0000313" key="1">
    <source>
        <dbReference type="EMBL" id="OOP72133.1"/>
    </source>
</evidence>
<accession>A0A1S9N469</accession>
<dbReference type="EMBL" id="MWMH01000006">
    <property type="protein sequence ID" value="OOP72133.1"/>
    <property type="molecule type" value="Genomic_DNA"/>
</dbReference>
<dbReference type="AlphaFoldDB" id="A0A1S9N469"/>
<proteinExistence type="predicted"/>
<evidence type="ECO:0008006" key="3">
    <source>
        <dbReference type="Google" id="ProtNLM"/>
    </source>
</evidence>
<organism evidence="1 2">
    <name type="scientific">Clostridium beijerinckii</name>
    <name type="common">Clostridium MP</name>
    <dbReference type="NCBI Taxonomy" id="1520"/>
    <lineage>
        <taxon>Bacteria</taxon>
        <taxon>Bacillati</taxon>
        <taxon>Bacillota</taxon>
        <taxon>Clostridia</taxon>
        <taxon>Eubacteriales</taxon>
        <taxon>Clostridiaceae</taxon>
        <taxon>Clostridium</taxon>
    </lineage>
</organism>
<name>A0A1S9N469_CLOBE</name>
<protein>
    <recommendedName>
        <fullName evidence="3">Transposase</fullName>
    </recommendedName>
</protein>
<gene>
    <name evidence="1" type="ORF">CBEIBR21_17945</name>
</gene>
<evidence type="ECO:0000313" key="2">
    <source>
        <dbReference type="Proteomes" id="UP000190959"/>
    </source>
</evidence>
<reference evidence="1 2" key="1">
    <citation type="submission" date="2017-02" db="EMBL/GenBank/DDBJ databases">
        <title>Genome sequence of Clostridium beijerinckii Br21.</title>
        <authorList>
            <person name="Fonseca B.C."/>
            <person name="Guazzaroni M.E."/>
            <person name="Riano-Pachon D.M."/>
            <person name="Reginatto V."/>
        </authorList>
    </citation>
    <scope>NUCLEOTIDE SEQUENCE [LARGE SCALE GENOMIC DNA]</scope>
    <source>
        <strain evidence="1 2">Br21</strain>
    </source>
</reference>
<sequence length="79" mass="9376">MGLEASCHESQVKIHMKGFVIMTFATWLKKEEGFTSKSQYDCLLNTLPYEAKRKVSLYYKEKYKYFITTNPKQLELKLK</sequence>
<dbReference type="Proteomes" id="UP000190959">
    <property type="component" value="Unassembled WGS sequence"/>
</dbReference>
<comment type="caution">
    <text evidence="1">The sequence shown here is derived from an EMBL/GenBank/DDBJ whole genome shotgun (WGS) entry which is preliminary data.</text>
</comment>